<dbReference type="SUPFAM" id="SSF57716">
    <property type="entry name" value="Glucocorticoid receptor-like (DNA-binding domain)"/>
    <property type="match status" value="5"/>
</dbReference>
<dbReference type="PROSITE" id="PS50023">
    <property type="entry name" value="LIM_DOMAIN_2"/>
    <property type="match status" value="4"/>
</dbReference>
<evidence type="ECO:0000256" key="5">
    <source>
        <dbReference type="ARBA" id="ARBA00022833"/>
    </source>
</evidence>
<dbReference type="RefSeq" id="XP_028903454.1">
    <property type="nucleotide sequence ID" value="XM_029047621.1"/>
</dbReference>
<dbReference type="Pfam" id="PF25076">
    <property type="entry name" value="LIM_FHL2-3_N"/>
    <property type="match status" value="1"/>
</dbReference>
<feature type="domain" description="LIM zinc-binding" evidence="9">
    <location>
        <begin position="220"/>
        <end position="279"/>
    </location>
</feature>
<dbReference type="InterPro" id="IPR056807">
    <property type="entry name" value="LIM_FHL1/2/3/5_N"/>
</dbReference>
<dbReference type="CDD" id="cd09347">
    <property type="entry name" value="LIM4_FHL"/>
    <property type="match status" value="1"/>
</dbReference>
<feature type="domain" description="LIM zinc-binding" evidence="9">
    <location>
        <begin position="38"/>
        <end position="99"/>
    </location>
</feature>
<feature type="domain" description="LIM zinc-binding" evidence="9">
    <location>
        <begin position="160"/>
        <end position="219"/>
    </location>
</feature>
<dbReference type="CDD" id="cd09346">
    <property type="entry name" value="LIM3_FHL"/>
    <property type="match status" value="1"/>
</dbReference>
<keyword evidence="3" id="KW-0677">Repeat</keyword>
<accession>F7FWU9</accession>
<dbReference type="Bgee" id="ENSOANG00000001302">
    <property type="expression patterns" value="Expressed in adult mammalian kidney and 4 other cell types or tissues"/>
</dbReference>
<dbReference type="FunFam" id="2.10.110.10:FF:000048">
    <property type="entry name" value="Four and a half LIM domains protein 2"/>
    <property type="match status" value="1"/>
</dbReference>
<evidence type="ECO:0000256" key="4">
    <source>
        <dbReference type="ARBA" id="ARBA00022771"/>
    </source>
</evidence>
<dbReference type="InterPro" id="IPR001781">
    <property type="entry name" value="Znf_LIM"/>
</dbReference>
<keyword evidence="7" id="KW-0539">Nucleus</keyword>
<dbReference type="Ensembl" id="ENSOANT00000002081.2">
    <property type="protein sequence ID" value="ENSOANP00000002080.2"/>
    <property type="gene ID" value="ENSOANG00000001302.3"/>
</dbReference>
<gene>
    <name evidence="10" type="primary">FHL5</name>
</gene>
<evidence type="ECO:0000256" key="1">
    <source>
        <dbReference type="ARBA" id="ARBA00004123"/>
    </source>
</evidence>
<dbReference type="Proteomes" id="UP000002279">
    <property type="component" value="Unplaced"/>
</dbReference>
<keyword evidence="2 8" id="KW-0479">Metal-binding</keyword>
<name>F7FWU9_ORNAN</name>
<keyword evidence="4" id="KW-0863">Zinc-finger</keyword>
<dbReference type="InParanoid" id="F7FWU9"/>
<dbReference type="OrthoDB" id="274660at2759"/>
<evidence type="ECO:0000259" key="9">
    <source>
        <dbReference type="PROSITE" id="PS50023"/>
    </source>
</evidence>
<dbReference type="GeneID" id="100080081"/>
<evidence type="ECO:0000256" key="3">
    <source>
        <dbReference type="ARBA" id="ARBA00022737"/>
    </source>
</evidence>
<dbReference type="GO" id="GO:0005634">
    <property type="term" value="C:nucleus"/>
    <property type="evidence" value="ECO:0000318"/>
    <property type="project" value="GO_Central"/>
</dbReference>
<keyword evidence="5 8" id="KW-0862">Zinc</keyword>
<dbReference type="Pfam" id="PF00412">
    <property type="entry name" value="LIM"/>
    <property type="match status" value="4"/>
</dbReference>
<evidence type="ECO:0000313" key="10">
    <source>
        <dbReference type="Ensembl" id="ENSOANP00000002080.2"/>
    </source>
</evidence>
<reference evidence="10" key="2">
    <citation type="submission" date="2025-09" db="UniProtKB">
        <authorList>
            <consortium name="Ensembl"/>
        </authorList>
    </citation>
    <scope>IDENTIFICATION</scope>
    <source>
        <strain evidence="10">Glennie</strain>
    </source>
</reference>
<dbReference type="PANTHER" id="PTHR24205">
    <property type="entry name" value="FOUR AND A HALF LIM DOMAINS PROTEIN"/>
    <property type="match status" value="1"/>
</dbReference>
<dbReference type="GO" id="GO:0030018">
    <property type="term" value="C:Z disc"/>
    <property type="evidence" value="ECO:0000318"/>
    <property type="project" value="GO_Central"/>
</dbReference>
<keyword evidence="6 8" id="KW-0440">LIM domain</keyword>
<evidence type="ECO:0000256" key="7">
    <source>
        <dbReference type="ARBA" id="ARBA00023242"/>
    </source>
</evidence>
<dbReference type="GO" id="GO:0008270">
    <property type="term" value="F:zinc ion binding"/>
    <property type="evidence" value="ECO:0007669"/>
    <property type="project" value="UniProtKB-KW"/>
</dbReference>
<dbReference type="PROSITE" id="PS00478">
    <property type="entry name" value="LIM_DOMAIN_1"/>
    <property type="match status" value="3"/>
</dbReference>
<dbReference type="eggNOG" id="KOG1704">
    <property type="taxonomic scope" value="Eukaryota"/>
</dbReference>
<evidence type="ECO:0000256" key="6">
    <source>
        <dbReference type="ARBA" id="ARBA00023038"/>
    </source>
</evidence>
<dbReference type="AlphaFoldDB" id="F7FWU9"/>
<dbReference type="GeneTree" id="ENSGT00950000183028"/>
<dbReference type="CTD" id="9457"/>
<dbReference type="PANTHER" id="PTHR24205:SF7">
    <property type="entry name" value="FOUR AND A HALF LIM DOMAINS PROTEIN 5"/>
    <property type="match status" value="1"/>
</dbReference>
<reference evidence="10" key="1">
    <citation type="submission" date="2025-08" db="UniProtKB">
        <authorList>
            <consortium name="Ensembl"/>
        </authorList>
    </citation>
    <scope>IDENTIFICATION</scope>
    <source>
        <strain evidence="10">Glennie</strain>
    </source>
</reference>
<dbReference type="FunFam" id="2.10.110.10:FF:000013">
    <property type="entry name" value="Four and a half LIM domains 1"/>
    <property type="match status" value="1"/>
</dbReference>
<dbReference type="GO" id="GO:0003713">
    <property type="term" value="F:transcription coactivator activity"/>
    <property type="evidence" value="ECO:0000318"/>
    <property type="project" value="GO_Central"/>
</dbReference>
<dbReference type="FunFam" id="2.10.110.10:FF:000030">
    <property type="entry name" value="Four and a half LIM domains protein 2"/>
    <property type="match status" value="1"/>
</dbReference>
<dbReference type="Gene3D" id="2.10.110.10">
    <property type="entry name" value="Cysteine Rich Protein"/>
    <property type="match status" value="4"/>
</dbReference>
<sequence>MSDRFDCHHCTESLLGKKFALKDDAAYCIPCYDGLFSNFCEECHKAIECSSKDLAYKGLHWHEGCFNCAKCGRSLVEKPFAAKDERLLCTECHASEHSSKCSQCGRTIMPGSRKMEFKGKFWHETCFVCQRCQKPIGTEPLISKENGNYCVPCFQKLFAHLCVSCKKEITTGGVNVRDQPWHRECFLCAGCKKPLSGQRFISKDERPYCVACFSNLFAEKCAACTQPITAFGGATFVSFEERQWHRNCFNCGKCGVSLVGQGFLTQRDGIFCRDCGLEA</sequence>
<feature type="domain" description="LIM zinc-binding" evidence="9">
    <location>
        <begin position="100"/>
        <end position="159"/>
    </location>
</feature>
<evidence type="ECO:0000256" key="8">
    <source>
        <dbReference type="PROSITE-ProRule" id="PRU00125"/>
    </source>
</evidence>
<dbReference type="SMART" id="SM00132">
    <property type="entry name" value="LIM"/>
    <property type="match status" value="4"/>
</dbReference>
<dbReference type="STRING" id="9258.ENSOANP00000002080"/>
<evidence type="ECO:0000256" key="2">
    <source>
        <dbReference type="ARBA" id="ARBA00022723"/>
    </source>
</evidence>
<evidence type="ECO:0000313" key="11">
    <source>
        <dbReference type="Proteomes" id="UP000002279"/>
    </source>
</evidence>
<dbReference type="HOGENOM" id="CLU_001357_2_0_1"/>
<dbReference type="OMA" id="ERCFNCA"/>
<dbReference type="GO" id="GO:0045944">
    <property type="term" value="P:positive regulation of transcription by RNA polymerase II"/>
    <property type="evidence" value="ECO:0000318"/>
    <property type="project" value="GO_Central"/>
</dbReference>
<dbReference type="KEGG" id="oaa:100080081"/>
<protein>
    <submittedName>
        <fullName evidence="10">Four and a half LIM domains 5</fullName>
    </submittedName>
</protein>
<dbReference type="FunCoup" id="F7FWU9">
    <property type="interactions" value="38"/>
</dbReference>
<comment type="subcellular location">
    <subcellularLocation>
        <location evidence="1">Nucleus</location>
    </subcellularLocation>
</comment>
<organism evidence="10 11">
    <name type="scientific">Ornithorhynchus anatinus</name>
    <name type="common">Duckbill platypus</name>
    <dbReference type="NCBI Taxonomy" id="9258"/>
    <lineage>
        <taxon>Eukaryota</taxon>
        <taxon>Metazoa</taxon>
        <taxon>Chordata</taxon>
        <taxon>Craniata</taxon>
        <taxon>Vertebrata</taxon>
        <taxon>Euteleostomi</taxon>
        <taxon>Mammalia</taxon>
        <taxon>Monotremata</taxon>
        <taxon>Ornithorhynchidae</taxon>
        <taxon>Ornithorhynchus</taxon>
    </lineage>
</organism>
<proteinExistence type="predicted"/>
<keyword evidence="11" id="KW-1185">Reference proteome</keyword>